<evidence type="ECO:0000313" key="3">
    <source>
        <dbReference type="Proteomes" id="UP000193467"/>
    </source>
</evidence>
<dbReference type="STRING" id="106004.A0A1Y2D550"/>
<keyword evidence="3" id="KW-1185">Reference proteome</keyword>
<dbReference type="GO" id="GO:0046933">
    <property type="term" value="F:proton-transporting ATP synthase activity, rotational mechanism"/>
    <property type="evidence" value="ECO:0007669"/>
    <property type="project" value="TreeGrafter"/>
</dbReference>
<dbReference type="InParanoid" id="A0A1Y2D550"/>
<dbReference type="PANTHER" id="PTHR28207">
    <property type="entry name" value="ATP SYNTHASE SUBUNIT H, MITOCHONDRIAL"/>
    <property type="match status" value="1"/>
</dbReference>
<dbReference type="PANTHER" id="PTHR28207:SF1">
    <property type="entry name" value="ATP SYNTHASE SUBUNIT H, MITOCHONDRIAL"/>
    <property type="match status" value="1"/>
</dbReference>
<sequence>MFAARRLTQAARPLVRSFSVGAPARKDFVQDLYLKELKAYKPSAAVRFSLSLLSARGNRALPLLIYLLPSLACRSFSECGGGAYLCTKADLCPPSLPRCNSIRCVSKQPSPAGAVKSYSTPSAPSAPSVPDAAALAKELEEYEA</sequence>
<name>A0A1Y2D550_9BASI</name>
<proteinExistence type="predicted"/>
<comment type="caution">
    <text evidence="2">The sequence shown here is derived from an EMBL/GenBank/DDBJ whole genome shotgun (WGS) entry which is preliminary data.</text>
</comment>
<evidence type="ECO:0008006" key="4">
    <source>
        <dbReference type="Google" id="ProtNLM"/>
    </source>
</evidence>
<dbReference type="OrthoDB" id="274752at2759"/>
<dbReference type="AlphaFoldDB" id="A0A1Y2D550"/>
<dbReference type="Proteomes" id="UP000193467">
    <property type="component" value="Unassembled WGS sequence"/>
</dbReference>
<accession>A0A1Y2D550</accession>
<reference evidence="2 3" key="1">
    <citation type="submission" date="2016-07" db="EMBL/GenBank/DDBJ databases">
        <title>Pervasive Adenine N6-methylation of Active Genes in Fungi.</title>
        <authorList>
            <consortium name="DOE Joint Genome Institute"/>
            <person name="Mondo S.J."/>
            <person name="Dannebaum R.O."/>
            <person name="Kuo R.C."/>
            <person name="Labutti K."/>
            <person name="Haridas S."/>
            <person name="Kuo A."/>
            <person name="Salamov A."/>
            <person name="Ahrendt S.R."/>
            <person name="Lipzen A."/>
            <person name="Sullivan W."/>
            <person name="Andreopoulos W.B."/>
            <person name="Clum A."/>
            <person name="Lindquist E."/>
            <person name="Daum C."/>
            <person name="Ramamoorthy G.K."/>
            <person name="Gryganskyi A."/>
            <person name="Culley D."/>
            <person name="Magnuson J.K."/>
            <person name="James T.Y."/>
            <person name="O'Malley M.A."/>
            <person name="Stajich J.E."/>
            <person name="Spatafora J.W."/>
            <person name="Visel A."/>
            <person name="Grigoriev I.V."/>
        </authorList>
    </citation>
    <scope>NUCLEOTIDE SEQUENCE [LARGE SCALE GENOMIC DNA]</scope>
    <source>
        <strain evidence="2 3">62-1032</strain>
    </source>
</reference>
<gene>
    <name evidence="2" type="ORF">BCR35DRAFT_226354</name>
</gene>
<organism evidence="2 3">
    <name type="scientific">Leucosporidium creatinivorum</name>
    <dbReference type="NCBI Taxonomy" id="106004"/>
    <lineage>
        <taxon>Eukaryota</taxon>
        <taxon>Fungi</taxon>
        <taxon>Dikarya</taxon>
        <taxon>Basidiomycota</taxon>
        <taxon>Pucciniomycotina</taxon>
        <taxon>Microbotryomycetes</taxon>
        <taxon>Leucosporidiales</taxon>
        <taxon>Leucosporidium</taxon>
    </lineage>
</organism>
<protein>
    <recommendedName>
        <fullName evidence="4">ATP synthase complex subunit H-domain-containing protein</fullName>
    </recommendedName>
</protein>
<dbReference type="Pfam" id="PF10775">
    <property type="entry name" value="ATP_sub_h"/>
    <property type="match status" value="2"/>
</dbReference>
<feature type="region of interest" description="Disordered" evidence="1">
    <location>
        <begin position="108"/>
        <end position="129"/>
    </location>
</feature>
<feature type="compositionally biased region" description="Low complexity" evidence="1">
    <location>
        <begin position="117"/>
        <end position="129"/>
    </location>
</feature>
<dbReference type="InterPro" id="IPR019711">
    <property type="entry name" value="ATP_synth_F0_suH"/>
</dbReference>
<evidence type="ECO:0000256" key="1">
    <source>
        <dbReference type="SAM" id="MobiDB-lite"/>
    </source>
</evidence>
<dbReference type="EMBL" id="MCGR01000098">
    <property type="protein sequence ID" value="ORY54370.1"/>
    <property type="molecule type" value="Genomic_DNA"/>
</dbReference>
<evidence type="ECO:0000313" key="2">
    <source>
        <dbReference type="EMBL" id="ORY54370.1"/>
    </source>
</evidence>